<keyword evidence="1" id="KW-0472">Membrane</keyword>
<reference evidence="2" key="2">
    <citation type="submission" date="2016-05" db="EMBL/GenBank/DDBJ databases">
        <authorList>
            <person name="Lavstsen T."/>
            <person name="Jespersen J.S."/>
        </authorList>
    </citation>
    <scope>NUCLEOTIDE SEQUENCE [LARGE SCALE GENOMIC DNA]</scope>
</reference>
<evidence type="ECO:0000313" key="5">
    <source>
        <dbReference type="Proteomes" id="UP000078560"/>
    </source>
</evidence>
<dbReference type="EMBL" id="FLQU01000214">
    <property type="protein sequence ID" value="SBS82511.1"/>
    <property type="molecule type" value="Genomic_DNA"/>
</dbReference>
<dbReference type="EMBL" id="FLQV01002281">
    <property type="protein sequence ID" value="SBT01073.1"/>
    <property type="molecule type" value="Genomic_DNA"/>
</dbReference>
<dbReference type="Proteomes" id="UP000078560">
    <property type="component" value="Unassembled WGS sequence"/>
</dbReference>
<proteinExistence type="predicted"/>
<reference evidence="4 5" key="1">
    <citation type="submission" date="2016-05" db="EMBL/GenBank/DDBJ databases">
        <authorList>
            <person name="Naeem Raeece"/>
        </authorList>
    </citation>
    <scope>NUCLEOTIDE SEQUENCE [LARGE SCALE GENOMIC DNA]</scope>
</reference>
<evidence type="ECO:0000313" key="3">
    <source>
        <dbReference type="EMBL" id="SBT01073.1"/>
    </source>
</evidence>
<evidence type="ECO:0000256" key="1">
    <source>
        <dbReference type="SAM" id="Phobius"/>
    </source>
</evidence>
<accession>A0A1A8VS61</accession>
<feature type="transmembrane region" description="Helical" evidence="1">
    <location>
        <begin position="230"/>
        <end position="253"/>
    </location>
</feature>
<protein>
    <submittedName>
        <fullName evidence="2">PIR Superfamily Protein</fullName>
    </submittedName>
</protein>
<organism evidence="2 5">
    <name type="scientific">Plasmodium ovale curtisi</name>
    <dbReference type="NCBI Taxonomy" id="864141"/>
    <lineage>
        <taxon>Eukaryota</taxon>
        <taxon>Sar</taxon>
        <taxon>Alveolata</taxon>
        <taxon>Apicomplexa</taxon>
        <taxon>Aconoidasida</taxon>
        <taxon>Haemosporida</taxon>
        <taxon>Plasmodiidae</taxon>
        <taxon>Plasmodium</taxon>
        <taxon>Plasmodium (Plasmodium)</taxon>
    </lineage>
</organism>
<dbReference type="Pfam" id="PF05795">
    <property type="entry name" value="Plasmodium_Vir"/>
    <property type="match status" value="1"/>
</dbReference>
<gene>
    <name evidence="3" type="ORF">POVCU1_064410</name>
    <name evidence="2" type="ORF">POVCU2_0015680</name>
</gene>
<dbReference type="Proteomes" id="UP000078546">
    <property type="component" value="Unassembled WGS sequence"/>
</dbReference>
<dbReference type="InterPro" id="IPR008780">
    <property type="entry name" value="Plasmodium_Vir"/>
</dbReference>
<keyword evidence="1" id="KW-1133">Transmembrane helix</keyword>
<dbReference type="AlphaFoldDB" id="A0A1A8VS61"/>
<keyword evidence="1" id="KW-0812">Transmembrane</keyword>
<dbReference type="VEuPathDB" id="PlasmoDB:PocGH01_00120300"/>
<evidence type="ECO:0000313" key="4">
    <source>
        <dbReference type="Proteomes" id="UP000078546"/>
    </source>
</evidence>
<name>A0A1A8VS61_PLAOA</name>
<sequence>MVTLSSEQETQNRTYAYWTDFFNQIEVNFSNSNNYVEEISKYEDPILKHIALYVVENYKAGEKYFRNGDKEDKACYTLNRWLDQKRNFFTSGKKCKNNADLWDKTIEELWTRLYTENNKKLCLRKSNTTNGYPHILGEPNCYKHIPENDNYFDPKETPSSICQNHVVPSTCTCPAQVICPAQVTSSEKDMCPEPAICNCDTAPSMHESHTSLECNYTGSKELDMITSSSFTFFGTCILFFILSKFTPLISWLYSRKIKGKMGSHYTGEEDTYDILGSYSGNYNSHGEEGRNNILYYSALN</sequence>
<evidence type="ECO:0000313" key="2">
    <source>
        <dbReference type="EMBL" id="SBS82511.1"/>
    </source>
</evidence>